<name>A0A9P3M030_9FUNG</name>
<organism evidence="3 4">
    <name type="scientific">Entomortierella parvispora</name>
    <dbReference type="NCBI Taxonomy" id="205924"/>
    <lineage>
        <taxon>Eukaryota</taxon>
        <taxon>Fungi</taxon>
        <taxon>Fungi incertae sedis</taxon>
        <taxon>Mucoromycota</taxon>
        <taxon>Mortierellomycotina</taxon>
        <taxon>Mortierellomycetes</taxon>
        <taxon>Mortierellales</taxon>
        <taxon>Mortierellaceae</taxon>
        <taxon>Entomortierella</taxon>
    </lineage>
</organism>
<feature type="compositionally biased region" description="Low complexity" evidence="2">
    <location>
        <begin position="98"/>
        <end position="116"/>
    </location>
</feature>
<dbReference type="OrthoDB" id="2428874at2759"/>
<sequence>MTATTFTNNSLPSPASSITTLDLTLLFTPIPSGPLSAEGRAQLQEELDQIRKSSAESQNAYNVAHASIPAYQELVLTTHAQVAVAKQALLRAKGITSTGSSSASMVSSATTSNASSPPSPSSPLNNHMHQQQHEILIEVVDAHERDLHRLEQEHVDLGLKLSQVLRDKAEAEETKKRLNDYILRAKTRIRDIESKLSE</sequence>
<dbReference type="AlphaFoldDB" id="A0A9P3M030"/>
<reference evidence="3" key="1">
    <citation type="submission" date="2021-11" db="EMBL/GenBank/DDBJ databases">
        <authorList>
            <person name="Herlambang A."/>
            <person name="Guo Y."/>
            <person name="Takashima Y."/>
            <person name="Nishizawa T."/>
        </authorList>
    </citation>
    <scope>NUCLEOTIDE SEQUENCE</scope>
    <source>
        <strain evidence="3">E1425</strain>
    </source>
</reference>
<evidence type="ECO:0000256" key="2">
    <source>
        <dbReference type="SAM" id="MobiDB-lite"/>
    </source>
</evidence>
<proteinExistence type="predicted"/>
<gene>
    <name evidence="3" type="ORF">EMPS_09485</name>
</gene>
<dbReference type="Proteomes" id="UP000827284">
    <property type="component" value="Unassembled WGS sequence"/>
</dbReference>
<feature type="coiled-coil region" evidence="1">
    <location>
        <begin position="133"/>
        <end position="188"/>
    </location>
</feature>
<evidence type="ECO:0000313" key="3">
    <source>
        <dbReference type="EMBL" id="GJJ77126.1"/>
    </source>
</evidence>
<feature type="region of interest" description="Disordered" evidence="2">
    <location>
        <begin position="98"/>
        <end position="126"/>
    </location>
</feature>
<keyword evidence="4" id="KW-1185">Reference proteome</keyword>
<keyword evidence="1" id="KW-0175">Coiled coil</keyword>
<comment type="caution">
    <text evidence="3">The sequence shown here is derived from an EMBL/GenBank/DDBJ whole genome shotgun (WGS) entry which is preliminary data.</text>
</comment>
<accession>A0A9P3M030</accession>
<reference evidence="3" key="2">
    <citation type="journal article" date="2022" name="Microbiol. Resour. Announc.">
        <title>Whole-Genome Sequence of Entomortierella parvispora E1425, a Mucoromycotan Fungus Associated with Burkholderiaceae-Related Endosymbiotic Bacteria.</title>
        <authorList>
            <person name="Herlambang A."/>
            <person name="Guo Y."/>
            <person name="Takashima Y."/>
            <person name="Narisawa K."/>
            <person name="Ohta H."/>
            <person name="Nishizawa T."/>
        </authorList>
    </citation>
    <scope>NUCLEOTIDE SEQUENCE</scope>
    <source>
        <strain evidence="3">E1425</strain>
    </source>
</reference>
<protein>
    <submittedName>
        <fullName evidence="3">Uncharacterized protein</fullName>
    </submittedName>
</protein>
<evidence type="ECO:0000313" key="4">
    <source>
        <dbReference type="Proteomes" id="UP000827284"/>
    </source>
</evidence>
<dbReference type="EMBL" id="BQFW01000013">
    <property type="protein sequence ID" value="GJJ77126.1"/>
    <property type="molecule type" value="Genomic_DNA"/>
</dbReference>
<evidence type="ECO:0000256" key="1">
    <source>
        <dbReference type="SAM" id="Coils"/>
    </source>
</evidence>